<evidence type="ECO:0000313" key="2">
    <source>
        <dbReference type="Proteomes" id="UP001346869"/>
    </source>
</evidence>
<keyword evidence="2" id="KW-1185">Reference proteome</keyword>
<dbReference type="InterPro" id="IPR008996">
    <property type="entry name" value="IL1/FGF"/>
</dbReference>
<dbReference type="AlphaFoldDB" id="A0AAN8AVE7"/>
<gene>
    <name evidence="1" type="ORF">PBY51_010000</name>
</gene>
<protein>
    <recommendedName>
        <fullName evidence="3">Interleukin-18</fullName>
    </recommendedName>
</protein>
<reference evidence="1 2" key="1">
    <citation type="journal article" date="2023" name="Genes (Basel)">
        <title>Chromosome-Level Genome Assembly and Circadian Gene Repertoire of the Patagonia Blennie Eleginops maclovinus-The Closest Ancestral Proxy of Antarctic Cryonotothenioids.</title>
        <authorList>
            <person name="Cheng C.C."/>
            <person name="Rivera-Colon A.G."/>
            <person name="Minhas B.F."/>
            <person name="Wilson L."/>
            <person name="Rayamajhi N."/>
            <person name="Vargas-Chacoff L."/>
            <person name="Catchen J.M."/>
        </authorList>
    </citation>
    <scope>NUCLEOTIDE SEQUENCE [LARGE SCALE GENOMIC DNA]</scope>
    <source>
        <strain evidence="1">JMC-PN-2008</strain>
    </source>
</reference>
<proteinExistence type="predicted"/>
<dbReference type="SUPFAM" id="SSF50353">
    <property type="entry name" value="Cytokine"/>
    <property type="match status" value="1"/>
</dbReference>
<dbReference type="Proteomes" id="UP001346869">
    <property type="component" value="Unassembled WGS sequence"/>
</dbReference>
<comment type="caution">
    <text evidence="1">The sequence shown here is derived from an EMBL/GenBank/DDBJ whole genome shotgun (WGS) entry which is preliminary data.</text>
</comment>
<name>A0AAN8AVE7_ELEMC</name>
<reference evidence="1 2" key="2">
    <citation type="journal article" date="2023" name="Mol. Biol. Evol.">
        <title>Genomics of Secondarily Temperate Adaptation in the Only Non-Antarctic Icefish.</title>
        <authorList>
            <person name="Rivera-Colon A.G."/>
            <person name="Rayamajhi N."/>
            <person name="Minhas B.F."/>
            <person name="Madrigal G."/>
            <person name="Bilyk K.T."/>
            <person name="Yoon V."/>
            <person name="Hune M."/>
            <person name="Gregory S."/>
            <person name="Cheng C.H.C."/>
            <person name="Catchen J.M."/>
        </authorList>
    </citation>
    <scope>NUCLEOTIDE SEQUENCE [LARGE SCALE GENOMIC DNA]</scope>
    <source>
        <strain evidence="1">JMC-PN-2008</strain>
    </source>
</reference>
<evidence type="ECO:0008006" key="3">
    <source>
        <dbReference type="Google" id="ProtNLM"/>
    </source>
</evidence>
<organism evidence="1 2">
    <name type="scientific">Eleginops maclovinus</name>
    <name type="common">Patagonian blennie</name>
    <name type="synonym">Eleginus maclovinus</name>
    <dbReference type="NCBI Taxonomy" id="56733"/>
    <lineage>
        <taxon>Eukaryota</taxon>
        <taxon>Metazoa</taxon>
        <taxon>Chordata</taxon>
        <taxon>Craniata</taxon>
        <taxon>Vertebrata</taxon>
        <taxon>Euteleostomi</taxon>
        <taxon>Actinopterygii</taxon>
        <taxon>Neopterygii</taxon>
        <taxon>Teleostei</taxon>
        <taxon>Neoteleostei</taxon>
        <taxon>Acanthomorphata</taxon>
        <taxon>Eupercaria</taxon>
        <taxon>Perciformes</taxon>
        <taxon>Notothenioidei</taxon>
        <taxon>Eleginopidae</taxon>
        <taxon>Eleginops</taxon>
    </lineage>
</organism>
<dbReference type="EMBL" id="JAUZQC010000007">
    <property type="protein sequence ID" value="KAK5869037.1"/>
    <property type="molecule type" value="Genomic_DNA"/>
</dbReference>
<dbReference type="CDD" id="cd23298">
    <property type="entry name" value="beta-trefoil_IL18"/>
    <property type="match status" value="1"/>
</dbReference>
<sequence length="217" mass="24724">MPCRDIGGYKRCLRASLLKVYLMASCGDSCVSFMGTCDNAFYFQEICRDLDEDSFKMSSQKPKIYWVQSKDNKFLLIKPGCQFEVNNLNNDQLQHSDCKFGIQPYLEKGQGRDGIPAMLYAVVGNKKVVVCCNQDFHIHPEVRVDLPRDIHDDACSALFYMKKIQGSGKYQFESAMCHNKYLGFEPDRNNSTLQKLVLKNVSEGEVDVNCILNLSQK</sequence>
<evidence type="ECO:0000313" key="1">
    <source>
        <dbReference type="EMBL" id="KAK5869037.1"/>
    </source>
</evidence>
<dbReference type="Gene3D" id="2.80.10.50">
    <property type="match status" value="1"/>
</dbReference>
<accession>A0AAN8AVE7</accession>